<keyword evidence="13" id="KW-1185">Reference proteome</keyword>
<keyword evidence="3" id="KW-0677">Repeat</keyword>
<dbReference type="SUPFAM" id="SSF57667">
    <property type="entry name" value="beta-beta-alpha zinc fingers"/>
    <property type="match status" value="3"/>
</dbReference>
<evidence type="ECO:0000256" key="7">
    <source>
        <dbReference type="ARBA" id="ARBA00023242"/>
    </source>
</evidence>
<keyword evidence="5 9" id="KW-0862">Zinc</keyword>
<evidence type="ECO:0000256" key="9">
    <source>
        <dbReference type="PROSITE-ProRule" id="PRU01263"/>
    </source>
</evidence>
<evidence type="ECO:0000259" key="11">
    <source>
        <dbReference type="PROSITE" id="PS51915"/>
    </source>
</evidence>
<keyword evidence="6" id="KW-0238">DNA-binding</keyword>
<organism evidence="12 13">
    <name type="scientific">Pieris brassicae</name>
    <name type="common">White butterfly</name>
    <name type="synonym">Large white butterfly</name>
    <dbReference type="NCBI Taxonomy" id="7116"/>
    <lineage>
        <taxon>Eukaryota</taxon>
        <taxon>Metazoa</taxon>
        <taxon>Ecdysozoa</taxon>
        <taxon>Arthropoda</taxon>
        <taxon>Hexapoda</taxon>
        <taxon>Insecta</taxon>
        <taxon>Pterygota</taxon>
        <taxon>Neoptera</taxon>
        <taxon>Endopterygota</taxon>
        <taxon>Lepidoptera</taxon>
        <taxon>Glossata</taxon>
        <taxon>Ditrysia</taxon>
        <taxon>Papilionoidea</taxon>
        <taxon>Pieridae</taxon>
        <taxon>Pierinae</taxon>
        <taxon>Pieris</taxon>
    </lineage>
</organism>
<dbReference type="InterPro" id="IPR050331">
    <property type="entry name" value="Zinc_finger"/>
</dbReference>
<keyword evidence="7" id="KW-0539">Nucleus</keyword>
<dbReference type="GO" id="GO:0005634">
    <property type="term" value="C:nucleus"/>
    <property type="evidence" value="ECO:0007669"/>
    <property type="project" value="UniProtKB-SubCell"/>
</dbReference>
<comment type="subcellular location">
    <subcellularLocation>
        <location evidence="1">Nucleus</location>
    </subcellularLocation>
</comment>
<feature type="binding site" evidence="9">
    <location>
        <position position="17"/>
    </location>
    <ligand>
        <name>Zn(2+)</name>
        <dbReference type="ChEBI" id="CHEBI:29105"/>
    </ligand>
</feature>
<evidence type="ECO:0000256" key="6">
    <source>
        <dbReference type="ARBA" id="ARBA00023125"/>
    </source>
</evidence>
<dbReference type="EMBL" id="CALOZG010000005">
    <property type="protein sequence ID" value="CAH4027926.1"/>
    <property type="molecule type" value="Genomic_DNA"/>
</dbReference>
<dbReference type="SMART" id="SM00868">
    <property type="entry name" value="zf-AD"/>
    <property type="match status" value="1"/>
</dbReference>
<feature type="domain" description="C2H2-type" evidence="10">
    <location>
        <begin position="286"/>
        <end position="313"/>
    </location>
</feature>
<evidence type="ECO:0000256" key="8">
    <source>
        <dbReference type="PROSITE-ProRule" id="PRU00042"/>
    </source>
</evidence>
<dbReference type="GO" id="GO:0003677">
    <property type="term" value="F:DNA binding"/>
    <property type="evidence" value="ECO:0007669"/>
    <property type="project" value="UniProtKB-KW"/>
</dbReference>
<dbReference type="PROSITE" id="PS50157">
    <property type="entry name" value="ZINC_FINGER_C2H2_2"/>
    <property type="match status" value="4"/>
</dbReference>
<feature type="binding site" evidence="9">
    <location>
        <position position="61"/>
    </location>
    <ligand>
        <name>Zn(2+)</name>
        <dbReference type="ChEBI" id="CHEBI:29105"/>
    </ligand>
</feature>
<dbReference type="Gene3D" id="3.40.1800.20">
    <property type="match status" value="1"/>
</dbReference>
<evidence type="ECO:0000313" key="12">
    <source>
        <dbReference type="EMBL" id="CAH4027926.1"/>
    </source>
</evidence>
<dbReference type="GO" id="GO:0010468">
    <property type="term" value="P:regulation of gene expression"/>
    <property type="evidence" value="ECO:0007669"/>
    <property type="project" value="TreeGrafter"/>
</dbReference>
<protein>
    <submittedName>
        <fullName evidence="12">Uncharacterized protein</fullName>
    </submittedName>
</protein>
<proteinExistence type="predicted"/>
<dbReference type="InterPro" id="IPR013087">
    <property type="entry name" value="Znf_C2H2_type"/>
</dbReference>
<feature type="binding site" evidence="9">
    <location>
        <position position="20"/>
    </location>
    <ligand>
        <name>Zn(2+)</name>
        <dbReference type="ChEBI" id="CHEBI:29105"/>
    </ligand>
</feature>
<name>A0A9P0XAY0_PIEBR</name>
<evidence type="ECO:0000313" key="13">
    <source>
        <dbReference type="Proteomes" id="UP001152562"/>
    </source>
</evidence>
<dbReference type="GO" id="GO:0008270">
    <property type="term" value="F:zinc ion binding"/>
    <property type="evidence" value="ECO:0007669"/>
    <property type="project" value="UniProtKB-UniRule"/>
</dbReference>
<dbReference type="InterPro" id="IPR012934">
    <property type="entry name" value="Znf_AD"/>
</dbReference>
<dbReference type="Proteomes" id="UP001152562">
    <property type="component" value="Unassembled WGS sequence"/>
</dbReference>
<dbReference type="PANTHER" id="PTHR16515:SF49">
    <property type="entry name" value="GASTRULA ZINC FINGER PROTEIN XLCGF49.1-LIKE-RELATED"/>
    <property type="match status" value="1"/>
</dbReference>
<dbReference type="PANTHER" id="PTHR16515">
    <property type="entry name" value="PR DOMAIN ZINC FINGER PROTEIN"/>
    <property type="match status" value="1"/>
</dbReference>
<dbReference type="Pfam" id="PF00096">
    <property type="entry name" value="zf-C2H2"/>
    <property type="match status" value="3"/>
</dbReference>
<feature type="domain" description="C2H2-type" evidence="10">
    <location>
        <begin position="228"/>
        <end position="255"/>
    </location>
</feature>
<evidence type="ECO:0000256" key="5">
    <source>
        <dbReference type="ARBA" id="ARBA00022833"/>
    </source>
</evidence>
<dbReference type="InterPro" id="IPR036236">
    <property type="entry name" value="Znf_C2H2_sf"/>
</dbReference>
<dbReference type="AlphaFoldDB" id="A0A9P0XAY0"/>
<evidence type="ECO:0000256" key="3">
    <source>
        <dbReference type="ARBA" id="ARBA00022737"/>
    </source>
</evidence>
<evidence type="ECO:0000259" key="10">
    <source>
        <dbReference type="PROSITE" id="PS50157"/>
    </source>
</evidence>
<keyword evidence="4 8" id="KW-0863">Zinc-finger</keyword>
<dbReference type="Pfam" id="PF07776">
    <property type="entry name" value="zf-AD"/>
    <property type="match status" value="1"/>
</dbReference>
<dbReference type="Gene3D" id="3.30.160.60">
    <property type="entry name" value="Classic Zinc Finger"/>
    <property type="match status" value="3"/>
</dbReference>
<reference evidence="12" key="1">
    <citation type="submission" date="2022-05" db="EMBL/GenBank/DDBJ databases">
        <authorList>
            <person name="Okamura Y."/>
        </authorList>
    </citation>
    <scope>NUCLEOTIDE SEQUENCE</scope>
</reference>
<comment type="caution">
    <text evidence="12">The sequence shown here is derived from an EMBL/GenBank/DDBJ whole genome shotgun (WGS) entry which is preliminary data.</text>
</comment>
<dbReference type="PROSITE" id="PS00028">
    <property type="entry name" value="ZINC_FINGER_C2H2_1"/>
    <property type="match status" value="4"/>
</dbReference>
<evidence type="ECO:0000256" key="2">
    <source>
        <dbReference type="ARBA" id="ARBA00022723"/>
    </source>
</evidence>
<feature type="domain" description="C2H2-type" evidence="10">
    <location>
        <begin position="258"/>
        <end position="285"/>
    </location>
</feature>
<dbReference type="SUPFAM" id="SSF57716">
    <property type="entry name" value="Glucocorticoid receptor-like (DNA-binding domain)"/>
    <property type="match status" value="1"/>
</dbReference>
<dbReference type="PROSITE" id="PS51915">
    <property type="entry name" value="ZAD"/>
    <property type="match status" value="1"/>
</dbReference>
<feature type="domain" description="C2H2-type" evidence="10">
    <location>
        <begin position="194"/>
        <end position="218"/>
    </location>
</feature>
<dbReference type="Pfam" id="PF13912">
    <property type="entry name" value="zf-C2H2_6"/>
    <property type="match status" value="1"/>
</dbReference>
<sequence length="351" mass="40766">MAATEKKVQKYNFDKICRACLQVKKDMRPLFEQLTATMLMGISKVQVAIGDGLPKQLCLQCVHQISRCYTFKELVERNDVMLREQKRQDDEELQKDQLQAQKSLSITCSETSPYIQFIEVPSLNNSQNILDGFFDNTDTTADVTQEILQKEDFDIDKLQSIPDQPKEDEALNSDEENYLQMVVFQSTTTAAGRHVCNLCHKEFKHARWLKQHLKSHTNWIKANCKKPPMCPICDRTFKGPGMLKMHMRTHEQRPPKQPTCSVCQRTFQTKTLLYRHRQTHFEQKTHQCTVCEKRFFSGYALRSHMARHRGERPFICAVCSKTFYNPTDLKVSLFMFSSLTPPRKGVLSAEL</sequence>
<dbReference type="SMART" id="SM00355">
    <property type="entry name" value="ZnF_C2H2"/>
    <property type="match status" value="4"/>
</dbReference>
<accession>A0A9P0XAY0</accession>
<feature type="domain" description="ZAD" evidence="11">
    <location>
        <begin position="15"/>
        <end position="85"/>
    </location>
</feature>
<evidence type="ECO:0000256" key="4">
    <source>
        <dbReference type="ARBA" id="ARBA00022771"/>
    </source>
</evidence>
<keyword evidence="2 9" id="KW-0479">Metal-binding</keyword>
<gene>
    <name evidence="12" type="ORF">PIBRA_LOCUS4960</name>
</gene>
<feature type="binding site" evidence="9">
    <location>
        <position position="58"/>
    </location>
    <ligand>
        <name>Zn(2+)</name>
        <dbReference type="ChEBI" id="CHEBI:29105"/>
    </ligand>
</feature>
<evidence type="ECO:0000256" key="1">
    <source>
        <dbReference type="ARBA" id="ARBA00004123"/>
    </source>
</evidence>